<proteinExistence type="predicted"/>
<evidence type="ECO:0000256" key="2">
    <source>
        <dbReference type="ARBA" id="ARBA00022617"/>
    </source>
</evidence>
<keyword evidence="8" id="KW-0732">Signal</keyword>
<keyword evidence="11" id="KW-1185">Reference proteome</keyword>
<feature type="region of interest" description="Disordered" evidence="7">
    <location>
        <begin position="131"/>
        <end position="183"/>
    </location>
</feature>
<protein>
    <submittedName>
        <fullName evidence="10">MFS transporter</fullName>
    </submittedName>
</protein>
<dbReference type="InterPro" id="IPR009056">
    <property type="entry name" value="Cyt_c-like_dom"/>
</dbReference>
<evidence type="ECO:0000256" key="1">
    <source>
        <dbReference type="ARBA" id="ARBA00022448"/>
    </source>
</evidence>
<dbReference type="Proteomes" id="UP000601041">
    <property type="component" value="Unassembled WGS sequence"/>
</dbReference>
<dbReference type="PRINTS" id="PR00604">
    <property type="entry name" value="CYTCHRMECIAB"/>
</dbReference>
<keyword evidence="2 6" id="KW-0349">Heme</keyword>
<evidence type="ECO:0000256" key="4">
    <source>
        <dbReference type="ARBA" id="ARBA00022982"/>
    </source>
</evidence>
<evidence type="ECO:0000256" key="6">
    <source>
        <dbReference type="PROSITE-ProRule" id="PRU00433"/>
    </source>
</evidence>
<feature type="domain" description="Cytochrome c" evidence="9">
    <location>
        <begin position="212"/>
        <end position="300"/>
    </location>
</feature>
<dbReference type="RefSeq" id="WP_142589806.1">
    <property type="nucleotide sequence ID" value="NZ_CABFWE030000016.1"/>
</dbReference>
<evidence type="ECO:0000313" key="10">
    <source>
        <dbReference type="EMBL" id="CAD7055077.1"/>
    </source>
</evidence>
<evidence type="ECO:0000256" key="8">
    <source>
        <dbReference type="SAM" id="SignalP"/>
    </source>
</evidence>
<accession>A0ABM8PYM0</accession>
<evidence type="ECO:0000256" key="3">
    <source>
        <dbReference type="ARBA" id="ARBA00022723"/>
    </source>
</evidence>
<dbReference type="Gene3D" id="1.10.760.10">
    <property type="entry name" value="Cytochrome c-like domain"/>
    <property type="match status" value="2"/>
</dbReference>
<keyword evidence="5 6" id="KW-0408">Iron</keyword>
<dbReference type="PROSITE" id="PS51007">
    <property type="entry name" value="CYTC"/>
    <property type="match status" value="2"/>
</dbReference>
<keyword evidence="1" id="KW-0813">Transport</keyword>
<evidence type="ECO:0000259" key="9">
    <source>
        <dbReference type="PROSITE" id="PS51007"/>
    </source>
</evidence>
<feature type="compositionally biased region" description="Acidic residues" evidence="7">
    <location>
        <begin position="142"/>
        <end position="153"/>
    </location>
</feature>
<feature type="signal peptide" evidence="8">
    <location>
        <begin position="1"/>
        <end position="24"/>
    </location>
</feature>
<name>A0ABM8PYM0_9HYPH</name>
<keyword evidence="4" id="KW-0249">Electron transport</keyword>
<dbReference type="EMBL" id="CABFWE030000016">
    <property type="protein sequence ID" value="CAD7055077.1"/>
    <property type="molecule type" value="Genomic_DNA"/>
</dbReference>
<feature type="compositionally biased region" description="Polar residues" evidence="7">
    <location>
        <begin position="164"/>
        <end position="173"/>
    </location>
</feature>
<evidence type="ECO:0000256" key="7">
    <source>
        <dbReference type="SAM" id="MobiDB-lite"/>
    </source>
</evidence>
<dbReference type="PANTHER" id="PTHR11961">
    <property type="entry name" value="CYTOCHROME C"/>
    <property type="match status" value="1"/>
</dbReference>
<evidence type="ECO:0000256" key="5">
    <source>
        <dbReference type="ARBA" id="ARBA00023004"/>
    </source>
</evidence>
<dbReference type="InterPro" id="IPR002327">
    <property type="entry name" value="Cyt_c_1A/1B"/>
</dbReference>
<comment type="caution">
    <text evidence="10">The sequence shown here is derived from an EMBL/GenBank/DDBJ whole genome shotgun (WGS) entry which is preliminary data.</text>
</comment>
<reference evidence="10 11" key="1">
    <citation type="submission" date="2020-11" db="EMBL/GenBank/DDBJ databases">
        <authorList>
            <person name="Lassalle F."/>
        </authorList>
    </citation>
    <scope>NUCLEOTIDE SEQUENCE [LARGE SCALE GENOMIC DNA]</scope>
    <source>
        <strain evidence="10 11">AB21</strain>
    </source>
</reference>
<sequence length="381" mass="40585">MSRSLKTIAVLGFAAFAGATSALADDPEAGKKVFAKCAACHAVGEGAKNRVGPHLNDVIGRKAGAVEDYKYSKAMSEAGAGGLVWDEDNLKAYLANPRGLVKGTKMAFAGLKSEDDLSNVIAYLETFSEKQASAATPPETVTEPEAEAAEDVAEATPSAAPQDASDTAETSAGTEPGAGKHFNLGRAATPEEVAAWDVDVRPDGLGLPEGRGTVAHGMEIYDENCASCHGDFGEAVGRWPVLAGGQGTLQAERPEKTIGSYWPYLSTVYDYVRRAMPFGNARSLSDDDVYALTAYLLYLNDVVTDEEFELSKENFTEIQLPNEPNFIDDDRREEPFYAEKKEPCMENCRPGKAEISMHAAILDVTPEDAGEDDQPAGGGID</sequence>
<evidence type="ECO:0000313" key="11">
    <source>
        <dbReference type="Proteomes" id="UP000601041"/>
    </source>
</evidence>
<feature type="domain" description="Cytochrome c" evidence="9">
    <location>
        <begin position="25"/>
        <end position="128"/>
    </location>
</feature>
<gene>
    <name evidence="10" type="ORF">RHAB21_00651</name>
</gene>
<dbReference type="InterPro" id="IPR036909">
    <property type="entry name" value="Cyt_c-like_dom_sf"/>
</dbReference>
<feature type="chain" id="PRO_5045633215" evidence="8">
    <location>
        <begin position="25"/>
        <end position="381"/>
    </location>
</feature>
<dbReference type="SUPFAM" id="SSF46626">
    <property type="entry name" value="Cytochrome c"/>
    <property type="match status" value="2"/>
</dbReference>
<keyword evidence="3 6" id="KW-0479">Metal-binding</keyword>
<dbReference type="Pfam" id="PF00034">
    <property type="entry name" value="Cytochrom_C"/>
    <property type="match status" value="2"/>
</dbReference>
<organism evidence="10 11">
    <name type="scientific">Pseudorhizobium halotolerans</name>
    <dbReference type="NCBI Taxonomy" id="1233081"/>
    <lineage>
        <taxon>Bacteria</taxon>
        <taxon>Pseudomonadati</taxon>
        <taxon>Pseudomonadota</taxon>
        <taxon>Alphaproteobacteria</taxon>
        <taxon>Hyphomicrobiales</taxon>
        <taxon>Rhizobiaceae</taxon>
        <taxon>Rhizobium/Agrobacterium group</taxon>
        <taxon>Pseudorhizobium</taxon>
    </lineage>
</organism>